<dbReference type="EMBL" id="FOYT01000001">
    <property type="protein sequence ID" value="SFR37894.1"/>
    <property type="molecule type" value="Genomic_DNA"/>
</dbReference>
<proteinExistence type="predicted"/>
<protein>
    <submittedName>
        <fullName evidence="1">Carbonic anhydrase or acetyltransferase, isoleucine patch superfamily</fullName>
    </submittedName>
</protein>
<dbReference type="Gene3D" id="2.160.10.10">
    <property type="entry name" value="Hexapeptide repeat proteins"/>
    <property type="match status" value="1"/>
</dbReference>
<organism evidence="1 2">
    <name type="scientific">Halogeometricum rufum</name>
    <dbReference type="NCBI Taxonomy" id="553469"/>
    <lineage>
        <taxon>Archaea</taxon>
        <taxon>Methanobacteriati</taxon>
        <taxon>Methanobacteriota</taxon>
        <taxon>Stenosarchaea group</taxon>
        <taxon>Halobacteria</taxon>
        <taxon>Halobacteriales</taxon>
        <taxon>Haloferacaceae</taxon>
        <taxon>Halogeometricum</taxon>
    </lineage>
</organism>
<keyword evidence="2" id="KW-1185">Reference proteome</keyword>
<dbReference type="CDD" id="cd04645">
    <property type="entry name" value="LbH_gamma_CA_like"/>
    <property type="match status" value="1"/>
</dbReference>
<dbReference type="Pfam" id="PF00132">
    <property type="entry name" value="Hexapep"/>
    <property type="match status" value="1"/>
</dbReference>
<dbReference type="OrthoDB" id="10940at2157"/>
<dbReference type="InterPro" id="IPR011004">
    <property type="entry name" value="Trimer_LpxA-like_sf"/>
</dbReference>
<name>A0A1I6G6S6_9EURY</name>
<dbReference type="Proteomes" id="UP000198531">
    <property type="component" value="Unassembled WGS sequence"/>
</dbReference>
<sequence length="172" mass="17898">MDSPRSYEFEGVAPTIADEARVSNESTLVGDVTVAANASVWPGVVLRGDIAPVRVGEASHVTDNALLHASVVGDRVMVGHGAVLNEATVGDDALVGFNATLNTDVTVGERSLVAAGCVVPEGRDVPPESFVRGVPAQVTPLSEASIDIEALLDRYSAAEYSGLAERHTDLFD</sequence>
<dbReference type="SUPFAM" id="SSF51161">
    <property type="entry name" value="Trimeric LpxA-like enzymes"/>
    <property type="match status" value="1"/>
</dbReference>
<dbReference type="PANTHER" id="PTHR13061">
    <property type="entry name" value="DYNACTIN SUBUNIT P25"/>
    <property type="match status" value="1"/>
</dbReference>
<dbReference type="InterPro" id="IPR047324">
    <property type="entry name" value="LbH_gamma_CA-like"/>
</dbReference>
<accession>A0A1I6G6S6</accession>
<evidence type="ECO:0000313" key="1">
    <source>
        <dbReference type="EMBL" id="SFR37894.1"/>
    </source>
</evidence>
<dbReference type="STRING" id="553469.SAMN04487947_0658"/>
<gene>
    <name evidence="1" type="ORF">SAMN04487947_0658</name>
</gene>
<reference evidence="2" key="1">
    <citation type="submission" date="2016-10" db="EMBL/GenBank/DDBJ databases">
        <authorList>
            <person name="Varghese N."/>
            <person name="Submissions S."/>
        </authorList>
    </citation>
    <scope>NUCLEOTIDE SEQUENCE [LARGE SCALE GENOMIC DNA]</scope>
    <source>
        <strain evidence="2">CGMCC 1.7736</strain>
    </source>
</reference>
<dbReference type="AlphaFoldDB" id="A0A1I6G6S6"/>
<dbReference type="InterPro" id="IPR001451">
    <property type="entry name" value="Hexapep"/>
</dbReference>
<dbReference type="GO" id="GO:0016740">
    <property type="term" value="F:transferase activity"/>
    <property type="evidence" value="ECO:0007669"/>
    <property type="project" value="UniProtKB-KW"/>
</dbReference>
<dbReference type="RefSeq" id="WP_089804553.1">
    <property type="nucleotide sequence ID" value="NZ_FOYT01000001.1"/>
</dbReference>
<evidence type="ECO:0000313" key="2">
    <source>
        <dbReference type="Proteomes" id="UP000198531"/>
    </source>
</evidence>
<keyword evidence="1" id="KW-0808">Transferase</keyword>
<dbReference type="PANTHER" id="PTHR13061:SF29">
    <property type="entry name" value="GAMMA CARBONIC ANHYDRASE-LIKE 1, MITOCHONDRIAL-RELATED"/>
    <property type="match status" value="1"/>
</dbReference>
<dbReference type="InterPro" id="IPR050484">
    <property type="entry name" value="Transf_Hexapept/Carb_Anhydrase"/>
</dbReference>